<sequence length="583" mass="64671">MVYRSIRHWIPSLLLLPLTGMMLVNSLGQDSVSAQINNPLPSFPRGPSQPDTPAPAPSPLPPPDQILPPSAPSPLPGENFPSNIPGTIRVKRFDYEGNTAFSDVELDRVTQQYTNRPISFAELLEARTAVTQLYVNNGYVTSGAYIPPQAIENGVVKIQIVEGSLEQINVKVEGKLTPSYVRDRIAVASGPPLNVNRLLEALQLLQLNPIIKRISAELSAGTRPGTSILDVNVAIADTFTPEAIFDNGRNPRVGSERRGIQLSDTNLIGFGDNIQAWYLNTEGTDDVDAAYTIPVNPYNGAVRLEYRNVTAKVIEQPFDQFDITSDYQKFLLSFRQPILQTPQQEIAVGLGFDHQKTQTRLFGVGFPTRGTNNRGRTNISTLRFFQEATQRNEQEVLAARSEFSVGVDIFDTTEPFDQAVNRFAPGRDYFIWRGQGQWVRLLAPDTLFVIRSDIQLASNPLVSIEQFSLGGLGNVVGYRQNYLLTDNGYFGSVEVRLPIYRARQPDNILQIVPFATVGGGWNIREAPNPTPGTIASIGLGLQWQYSDYISARIDWGIKLVPIRLEGHTLQDNGIVFSFIFRPF</sequence>
<dbReference type="GO" id="GO:0098046">
    <property type="term" value="C:type V protein secretion system complex"/>
    <property type="evidence" value="ECO:0007669"/>
    <property type="project" value="TreeGrafter"/>
</dbReference>
<dbReference type="InterPro" id="IPR013686">
    <property type="entry name" value="Polypept-transport_assoc_ShlB"/>
</dbReference>
<evidence type="ECO:0000313" key="12">
    <source>
        <dbReference type="Proteomes" id="UP000008206"/>
    </source>
</evidence>
<dbReference type="EMBL" id="CP002198">
    <property type="protein sequence ID" value="ADN15183.1"/>
    <property type="molecule type" value="Genomic_DNA"/>
</dbReference>
<dbReference type="GO" id="GO:0046819">
    <property type="term" value="P:protein secretion by the type V secretion system"/>
    <property type="evidence" value="ECO:0007669"/>
    <property type="project" value="TreeGrafter"/>
</dbReference>
<evidence type="ECO:0000256" key="4">
    <source>
        <dbReference type="ARBA" id="ARBA00022452"/>
    </source>
</evidence>
<comment type="similarity">
    <text evidence="2">Belongs to the TPS (TC 1.B.20) family.</text>
</comment>
<evidence type="ECO:0000256" key="1">
    <source>
        <dbReference type="ARBA" id="ARBA00004442"/>
    </source>
</evidence>
<evidence type="ECO:0000256" key="2">
    <source>
        <dbReference type="ARBA" id="ARBA00009055"/>
    </source>
</evidence>
<evidence type="ECO:0000256" key="7">
    <source>
        <dbReference type="ARBA" id="ARBA00023136"/>
    </source>
</evidence>
<dbReference type="RefSeq" id="WP_013323276.1">
    <property type="nucleotide sequence ID" value="NC_014501.1"/>
</dbReference>
<dbReference type="PANTHER" id="PTHR34597">
    <property type="entry name" value="SLR1661 PROTEIN"/>
    <property type="match status" value="1"/>
</dbReference>
<dbReference type="InterPro" id="IPR005565">
    <property type="entry name" value="Hemolysn_activator_HlyB_C"/>
</dbReference>
<dbReference type="PROSITE" id="PS51779">
    <property type="entry name" value="POTRA"/>
    <property type="match status" value="1"/>
</dbReference>
<protein>
    <submittedName>
        <fullName evidence="11">Polypeptide-transport-associated domain protein ShlB-type</fullName>
    </submittedName>
</protein>
<dbReference type="Pfam" id="PF08479">
    <property type="entry name" value="POTRA_2"/>
    <property type="match status" value="1"/>
</dbReference>
<keyword evidence="7" id="KW-0472">Membrane</keyword>
<dbReference type="Gene3D" id="3.10.20.310">
    <property type="entry name" value="membrane protein fhac"/>
    <property type="match status" value="1"/>
</dbReference>
<feature type="domain" description="POTRA" evidence="10">
    <location>
        <begin position="88"/>
        <end position="163"/>
    </location>
</feature>
<dbReference type="Pfam" id="PF03865">
    <property type="entry name" value="ShlB"/>
    <property type="match status" value="1"/>
</dbReference>
<evidence type="ECO:0000313" key="11">
    <source>
        <dbReference type="EMBL" id="ADN15183.1"/>
    </source>
</evidence>
<evidence type="ECO:0000256" key="6">
    <source>
        <dbReference type="ARBA" id="ARBA00022927"/>
    </source>
</evidence>
<dbReference type="GO" id="GO:0008320">
    <property type="term" value="F:protein transmembrane transporter activity"/>
    <property type="evidence" value="ECO:0007669"/>
    <property type="project" value="TreeGrafter"/>
</dbReference>
<proteinExistence type="inferred from homology"/>
<dbReference type="OrthoDB" id="596066at2"/>
<evidence type="ECO:0000256" key="9">
    <source>
        <dbReference type="SAM" id="MobiDB-lite"/>
    </source>
</evidence>
<keyword evidence="6" id="KW-0653">Protein transport</keyword>
<dbReference type="Proteomes" id="UP000008206">
    <property type="component" value="Chromosome"/>
</dbReference>
<evidence type="ECO:0000256" key="3">
    <source>
        <dbReference type="ARBA" id="ARBA00022448"/>
    </source>
</evidence>
<dbReference type="InterPro" id="IPR034746">
    <property type="entry name" value="POTRA"/>
</dbReference>
<accession>E0UBW8</accession>
<evidence type="ECO:0000259" key="10">
    <source>
        <dbReference type="PROSITE" id="PS51779"/>
    </source>
</evidence>
<dbReference type="KEGG" id="cyj:Cyan7822_3231"/>
<gene>
    <name evidence="11" type="ordered locus">Cyan7822_3231</name>
</gene>
<organism evidence="11 12">
    <name type="scientific">Gloeothece verrucosa (strain PCC 7822)</name>
    <name type="common">Cyanothece sp. (strain PCC 7822)</name>
    <dbReference type="NCBI Taxonomy" id="497965"/>
    <lineage>
        <taxon>Bacteria</taxon>
        <taxon>Bacillati</taxon>
        <taxon>Cyanobacteriota</taxon>
        <taxon>Cyanophyceae</taxon>
        <taxon>Oscillatoriophycideae</taxon>
        <taxon>Chroococcales</taxon>
        <taxon>Aphanothecaceae</taxon>
        <taxon>Gloeothece</taxon>
        <taxon>Gloeothece verrucosa</taxon>
    </lineage>
</organism>
<dbReference type="GO" id="GO:0009279">
    <property type="term" value="C:cell outer membrane"/>
    <property type="evidence" value="ECO:0007669"/>
    <property type="project" value="UniProtKB-SubCell"/>
</dbReference>
<evidence type="ECO:0000256" key="5">
    <source>
        <dbReference type="ARBA" id="ARBA00022692"/>
    </source>
</evidence>
<dbReference type="Gene3D" id="2.40.160.50">
    <property type="entry name" value="membrane protein fhac: a member of the omp85/tpsb transporter family"/>
    <property type="match status" value="1"/>
</dbReference>
<dbReference type="STRING" id="497965.Cyan7822_3231"/>
<evidence type="ECO:0000256" key="8">
    <source>
        <dbReference type="ARBA" id="ARBA00023237"/>
    </source>
</evidence>
<name>E0UBW8_GLOV7</name>
<dbReference type="PANTHER" id="PTHR34597:SF1">
    <property type="entry name" value="HEME_HEMOPEXIN TRANSPORTER PROTEIN HUXB"/>
    <property type="match status" value="1"/>
</dbReference>
<dbReference type="InterPro" id="IPR051544">
    <property type="entry name" value="TPS_OM_transporter"/>
</dbReference>
<dbReference type="HOGENOM" id="CLU_021521_0_0_3"/>
<keyword evidence="4" id="KW-1134">Transmembrane beta strand</keyword>
<feature type="region of interest" description="Disordered" evidence="9">
    <location>
        <begin position="35"/>
        <end position="83"/>
    </location>
</feature>
<keyword evidence="5" id="KW-0812">Transmembrane</keyword>
<keyword evidence="8" id="KW-0998">Cell outer membrane</keyword>
<dbReference type="AlphaFoldDB" id="E0UBW8"/>
<dbReference type="eggNOG" id="COG2831">
    <property type="taxonomic scope" value="Bacteria"/>
</dbReference>
<reference evidence="12" key="1">
    <citation type="journal article" date="2011" name="MBio">
        <title>Novel metabolic attributes of the genus Cyanothece, comprising a group of unicellular nitrogen-fixing Cyanobacteria.</title>
        <authorList>
            <person name="Bandyopadhyay A."/>
            <person name="Elvitigala T."/>
            <person name="Welsh E."/>
            <person name="Stockel J."/>
            <person name="Liberton M."/>
            <person name="Min H."/>
            <person name="Sherman L.A."/>
            <person name="Pakrasi H.B."/>
        </authorList>
    </citation>
    <scope>NUCLEOTIDE SEQUENCE [LARGE SCALE GENOMIC DNA]</scope>
    <source>
        <strain evidence="12">PCC 7822</strain>
    </source>
</reference>
<comment type="subcellular location">
    <subcellularLocation>
        <location evidence="1">Cell outer membrane</location>
    </subcellularLocation>
</comment>
<keyword evidence="12" id="KW-1185">Reference proteome</keyword>
<keyword evidence="3" id="KW-0813">Transport</keyword>
<feature type="compositionally biased region" description="Pro residues" evidence="9">
    <location>
        <begin position="50"/>
        <end position="75"/>
    </location>
</feature>